<organism evidence="2 3">
    <name type="scientific">Microlunatus kandeliicorticis</name>
    <dbReference type="NCBI Taxonomy" id="1759536"/>
    <lineage>
        <taxon>Bacteria</taxon>
        <taxon>Bacillati</taxon>
        <taxon>Actinomycetota</taxon>
        <taxon>Actinomycetes</taxon>
        <taxon>Propionibacteriales</taxon>
        <taxon>Propionibacteriaceae</taxon>
        <taxon>Microlunatus</taxon>
    </lineage>
</organism>
<dbReference type="InterPro" id="IPR002763">
    <property type="entry name" value="DUF72"/>
</dbReference>
<accession>A0A7W3IRL5</accession>
<gene>
    <name evidence="2" type="ORF">FHX74_001498</name>
</gene>
<evidence type="ECO:0000313" key="3">
    <source>
        <dbReference type="Proteomes" id="UP000523079"/>
    </source>
</evidence>
<feature type="compositionally biased region" description="Basic and acidic residues" evidence="1">
    <location>
        <begin position="146"/>
        <end position="162"/>
    </location>
</feature>
<dbReference type="Proteomes" id="UP000523079">
    <property type="component" value="Unassembled WGS sequence"/>
</dbReference>
<name>A0A7W3IRL5_9ACTN</name>
<dbReference type="InterPro" id="IPR036520">
    <property type="entry name" value="UPF0759_sf"/>
</dbReference>
<comment type="caution">
    <text evidence="2">The sequence shown here is derived from an EMBL/GenBank/DDBJ whole genome shotgun (WGS) entry which is preliminary data.</text>
</comment>
<dbReference type="AlphaFoldDB" id="A0A7W3IRL5"/>
<keyword evidence="3" id="KW-1185">Reference proteome</keyword>
<evidence type="ECO:0000313" key="2">
    <source>
        <dbReference type="EMBL" id="MBA8793893.1"/>
    </source>
</evidence>
<protein>
    <submittedName>
        <fullName evidence="2">Uncharacterized protein YecE (DUF72 family)</fullName>
    </submittedName>
</protein>
<evidence type="ECO:0000256" key="1">
    <source>
        <dbReference type="SAM" id="MobiDB-lite"/>
    </source>
</evidence>
<dbReference type="PANTHER" id="PTHR30348:SF4">
    <property type="entry name" value="DUF72 DOMAIN-CONTAINING PROTEIN"/>
    <property type="match status" value="1"/>
</dbReference>
<dbReference type="PANTHER" id="PTHR30348">
    <property type="entry name" value="UNCHARACTERIZED PROTEIN YECE"/>
    <property type="match status" value="1"/>
</dbReference>
<dbReference type="SUPFAM" id="SSF117396">
    <property type="entry name" value="TM1631-like"/>
    <property type="match status" value="1"/>
</dbReference>
<proteinExistence type="predicted"/>
<sequence>MTGEVGTARIGISGWRYAAWRGPFYPPGLTQRRELGYAAERLGSIEINGTFYSLQRPSSFRSWRDETPTDFVFAVKGGRYLTHLKRLRDVRPALANFFASGVLELTPKLGPFLWQLPPQLAWDPAVVADFLALLPATAGEAAALAAEHEDRPSKSLRPEDRWSTSCPDPDLRLRHAFEVRHPSFANAAFVSLLADHGAACVLADAAGDWPRIEAVTADFCYARLHGATELYASGYDSAALDAWAARIRDWTAAGLDAFVYFDNDMKVRAPVDAMALIDRLNAR</sequence>
<feature type="region of interest" description="Disordered" evidence="1">
    <location>
        <begin position="144"/>
        <end position="163"/>
    </location>
</feature>
<reference evidence="2 3" key="1">
    <citation type="submission" date="2020-07" db="EMBL/GenBank/DDBJ databases">
        <title>Sequencing the genomes of 1000 actinobacteria strains.</title>
        <authorList>
            <person name="Klenk H.-P."/>
        </authorList>
    </citation>
    <scope>NUCLEOTIDE SEQUENCE [LARGE SCALE GENOMIC DNA]</scope>
    <source>
        <strain evidence="2 3">DSM 100723</strain>
    </source>
</reference>
<dbReference type="Gene3D" id="3.20.20.410">
    <property type="entry name" value="Protein of unknown function UPF0759"/>
    <property type="match status" value="1"/>
</dbReference>
<dbReference type="EMBL" id="JACGWT010000002">
    <property type="protein sequence ID" value="MBA8793893.1"/>
    <property type="molecule type" value="Genomic_DNA"/>
</dbReference>
<dbReference type="Pfam" id="PF01904">
    <property type="entry name" value="DUF72"/>
    <property type="match status" value="1"/>
</dbReference>
<dbReference type="RefSeq" id="WP_328823691.1">
    <property type="nucleotide sequence ID" value="NZ_JACGWT010000002.1"/>
</dbReference>